<gene>
    <name evidence="7" type="primary">hag_2</name>
    <name evidence="7" type="ORF">CLRAG_13380</name>
</gene>
<accession>A0A1A6AY93</accession>
<evidence type="ECO:0000256" key="1">
    <source>
        <dbReference type="ARBA" id="ARBA00005709"/>
    </source>
</evidence>
<keyword evidence="7" id="KW-0282">Flagellum</keyword>
<evidence type="ECO:0000313" key="7">
    <source>
        <dbReference type="EMBL" id="OBR95000.1"/>
    </source>
</evidence>
<dbReference type="EMBL" id="LROS01000011">
    <property type="protein sequence ID" value="OBR95000.1"/>
    <property type="molecule type" value="Genomic_DNA"/>
</dbReference>
<dbReference type="Gene3D" id="1.20.1330.10">
    <property type="entry name" value="f41 fragment of flagellin, N-terminal domain"/>
    <property type="match status" value="1"/>
</dbReference>
<keyword evidence="7" id="KW-0966">Cell projection</keyword>
<dbReference type="InterPro" id="IPR046358">
    <property type="entry name" value="Flagellin_C"/>
</dbReference>
<evidence type="ECO:0000256" key="4">
    <source>
        <dbReference type="RuleBase" id="RU362073"/>
    </source>
</evidence>
<evidence type="ECO:0000256" key="2">
    <source>
        <dbReference type="ARBA" id="ARBA00020110"/>
    </source>
</evidence>
<evidence type="ECO:0000259" key="6">
    <source>
        <dbReference type="Pfam" id="PF00700"/>
    </source>
</evidence>
<evidence type="ECO:0000313" key="8">
    <source>
        <dbReference type="Proteomes" id="UP000093954"/>
    </source>
</evidence>
<keyword evidence="3 4" id="KW-0975">Bacterial flagellum</keyword>
<dbReference type="RefSeq" id="WP_065077658.1">
    <property type="nucleotide sequence ID" value="NZ_LROS01000011.1"/>
</dbReference>
<comment type="subcellular location">
    <subcellularLocation>
        <location evidence="4">Secreted</location>
    </subcellularLocation>
    <subcellularLocation>
        <location evidence="4">Bacterial flagellum</location>
    </subcellularLocation>
</comment>
<dbReference type="GO" id="GO:0005576">
    <property type="term" value="C:extracellular region"/>
    <property type="evidence" value="ECO:0007669"/>
    <property type="project" value="UniProtKB-SubCell"/>
</dbReference>
<evidence type="ECO:0000256" key="3">
    <source>
        <dbReference type="ARBA" id="ARBA00023143"/>
    </source>
</evidence>
<dbReference type="GO" id="GO:0005198">
    <property type="term" value="F:structural molecule activity"/>
    <property type="evidence" value="ECO:0007669"/>
    <property type="project" value="UniProtKB-UniRule"/>
</dbReference>
<dbReference type="Pfam" id="PF00669">
    <property type="entry name" value="Flagellin_N"/>
    <property type="match status" value="1"/>
</dbReference>
<dbReference type="PATRIC" id="fig|1353534.3.peg.1358"/>
<dbReference type="PANTHER" id="PTHR42792:SF2">
    <property type="entry name" value="FLAGELLIN"/>
    <property type="match status" value="1"/>
</dbReference>
<keyword evidence="8" id="KW-1185">Reference proteome</keyword>
<dbReference type="InterPro" id="IPR001029">
    <property type="entry name" value="Flagellin_N"/>
</dbReference>
<dbReference type="PRINTS" id="PR00207">
    <property type="entry name" value="FLAGELLIN"/>
</dbReference>
<name>A0A1A6AY93_9CLOT</name>
<feature type="domain" description="Flagellin N-terminal" evidence="5">
    <location>
        <begin position="3"/>
        <end position="137"/>
    </location>
</feature>
<reference evidence="7 8" key="1">
    <citation type="journal article" date="2012" name="Front. Microbiol.">
        <title>Draft Genome Sequence of the Virulent Strain 01-B526 of the Fish Pathogen Aeromonas salmonicida.</title>
        <authorList>
            <person name="Charette S.J."/>
            <person name="Brochu F."/>
            <person name="Boyle B."/>
            <person name="Filion G."/>
            <person name="Tanaka K.H."/>
            <person name="Derome N."/>
        </authorList>
    </citation>
    <scope>NUCLEOTIDE SEQUENCE [LARGE SCALE GENOMIC DNA]</scope>
    <source>
        <strain evidence="7 8">P11</strain>
    </source>
</reference>
<comment type="caution">
    <text evidence="7">The sequence shown here is derived from an EMBL/GenBank/DDBJ whole genome shotgun (WGS) entry which is preliminary data.</text>
</comment>
<proteinExistence type="inferred from homology"/>
<dbReference type="Proteomes" id="UP000093954">
    <property type="component" value="Unassembled WGS sequence"/>
</dbReference>
<feature type="domain" description="Flagellin C-terminal" evidence="6">
    <location>
        <begin position="236"/>
        <end position="309"/>
    </location>
</feature>
<evidence type="ECO:0000259" key="5">
    <source>
        <dbReference type="Pfam" id="PF00669"/>
    </source>
</evidence>
<dbReference type="InterPro" id="IPR001492">
    <property type="entry name" value="Flagellin"/>
</dbReference>
<sequence length="323" mass="34739">MVINHNINAVNVLRYMSINTSKMAKAAKRLSSGLAINSASDNPSGLVVSRKMKSRIIGLEQASRNAQDDISAVQVADGALDVTTSILQRMKQLATEAANGTLKDQDRKNIQCEINQLTSEINDIGDNTEFNTIKLLSFDGKNNGVNSKFAAQAGANLGQCDVIKVEDMKAKALNISGESGGSVTSKDGKVTAKLVEANPNDKDNVVTDGNDNKTVEYALDMTDPKNASAAIKIYSDAIGKVSCFRVGLRAALQNVLQCRIDCLGDTASNISASESKIEDADMAKEMINYSRYNILSQASQAMLVQANRNSSERMSQLLKSFIM</sequence>
<dbReference type="SUPFAM" id="SSF64518">
    <property type="entry name" value="Phase 1 flagellin"/>
    <property type="match status" value="1"/>
</dbReference>
<comment type="function">
    <text evidence="4">Flagellin is the subunit protein which polymerizes to form the filaments of bacterial flagella.</text>
</comment>
<organism evidence="7 8">
    <name type="scientific">Clostridium ragsdalei P11</name>
    <dbReference type="NCBI Taxonomy" id="1353534"/>
    <lineage>
        <taxon>Bacteria</taxon>
        <taxon>Bacillati</taxon>
        <taxon>Bacillota</taxon>
        <taxon>Clostridia</taxon>
        <taxon>Eubacteriales</taxon>
        <taxon>Clostridiaceae</taxon>
        <taxon>Clostridium</taxon>
    </lineage>
</organism>
<protein>
    <recommendedName>
        <fullName evidence="2 4">Flagellin</fullName>
    </recommendedName>
</protein>
<keyword evidence="7" id="KW-0969">Cilium</keyword>
<dbReference type="AlphaFoldDB" id="A0A1A6AY93"/>
<dbReference type="GO" id="GO:0009288">
    <property type="term" value="C:bacterial-type flagellum"/>
    <property type="evidence" value="ECO:0007669"/>
    <property type="project" value="UniProtKB-SubCell"/>
</dbReference>
<keyword evidence="4" id="KW-0964">Secreted</keyword>
<dbReference type="Pfam" id="PF00700">
    <property type="entry name" value="Flagellin_C"/>
    <property type="match status" value="1"/>
</dbReference>
<comment type="similarity">
    <text evidence="1 4">Belongs to the bacterial flagellin family.</text>
</comment>
<dbReference type="PANTHER" id="PTHR42792">
    <property type="entry name" value="FLAGELLIN"/>
    <property type="match status" value="1"/>
</dbReference>